<comment type="caution">
    <text evidence="5">The sequence shown here is derived from an EMBL/GenBank/DDBJ whole genome shotgun (WGS) entry which is preliminary data.</text>
</comment>
<dbReference type="RefSeq" id="XP_018229979.1">
    <property type="nucleotide sequence ID" value="XM_018373804.1"/>
</dbReference>
<proteinExistence type="predicted"/>
<reference evidence="6" key="1">
    <citation type="journal article" date="2016" name="Nat. Commun.">
        <title>Genome analysis of three Pneumocystis species reveals adaptation mechanisms to life exclusively in mammalian hosts.</title>
        <authorList>
            <person name="Ma L."/>
            <person name="Chen Z."/>
            <person name="Huang D.W."/>
            <person name="Kutty G."/>
            <person name="Ishihara M."/>
            <person name="Wang H."/>
            <person name="Abouelleil A."/>
            <person name="Bishop L."/>
            <person name="Davey E."/>
            <person name="Deng R."/>
            <person name="Deng X."/>
            <person name="Fan L."/>
            <person name="Fantoni G."/>
            <person name="Fitzgerald M."/>
            <person name="Gogineni E."/>
            <person name="Goldberg J.M."/>
            <person name="Handley G."/>
            <person name="Hu X."/>
            <person name="Huber C."/>
            <person name="Jiao X."/>
            <person name="Jones K."/>
            <person name="Levin J.Z."/>
            <person name="Liu Y."/>
            <person name="Macdonald P."/>
            <person name="Melnikov A."/>
            <person name="Raley C."/>
            <person name="Sassi M."/>
            <person name="Sherman B.T."/>
            <person name="Song X."/>
            <person name="Sykes S."/>
            <person name="Tran B."/>
            <person name="Walsh L."/>
            <person name="Xia Y."/>
            <person name="Yang J."/>
            <person name="Young S."/>
            <person name="Zeng Q."/>
            <person name="Zheng X."/>
            <person name="Stephens R."/>
            <person name="Nusbaum C."/>
            <person name="Birren B.W."/>
            <person name="Azadi P."/>
            <person name="Lempicki R.A."/>
            <person name="Cuomo C.A."/>
            <person name="Kovacs J.A."/>
        </authorList>
    </citation>
    <scope>NUCLEOTIDE SEQUENCE [LARGE SCALE GENOMIC DNA]</scope>
    <source>
        <strain evidence="6">RU7</strain>
    </source>
</reference>
<evidence type="ECO:0000259" key="4">
    <source>
        <dbReference type="PROSITE" id="PS50103"/>
    </source>
</evidence>
<dbReference type="GO" id="GO:0008270">
    <property type="term" value="F:zinc ion binding"/>
    <property type="evidence" value="ECO:0007669"/>
    <property type="project" value="UniProtKB-KW"/>
</dbReference>
<dbReference type="InterPro" id="IPR039278">
    <property type="entry name" value="Red1"/>
</dbReference>
<dbReference type="OrthoDB" id="1922977at2759"/>
<dbReference type="STRING" id="1408657.A0A0W4ZRI3"/>
<feature type="coiled-coil region" evidence="2">
    <location>
        <begin position="317"/>
        <end position="344"/>
    </location>
</feature>
<name>A0A0W4ZRI3_PNEJ7</name>
<gene>
    <name evidence="5" type="ORF">T551_01541</name>
</gene>
<keyword evidence="1" id="KW-0863">Zinc-finger</keyword>
<dbReference type="PANTHER" id="PTHR21563">
    <property type="entry name" value="ZINC FINGER C3H1 DOMAIN-CONTAINING PROTEIN"/>
    <property type="match status" value="1"/>
</dbReference>
<feature type="domain" description="C3H1-type" evidence="4">
    <location>
        <begin position="655"/>
        <end position="682"/>
    </location>
</feature>
<dbReference type="Proteomes" id="UP000053447">
    <property type="component" value="Unassembled WGS sequence"/>
</dbReference>
<dbReference type="GO" id="GO:0000178">
    <property type="term" value="C:exosome (RNase complex)"/>
    <property type="evidence" value="ECO:0007669"/>
    <property type="project" value="TreeGrafter"/>
</dbReference>
<evidence type="ECO:0000313" key="6">
    <source>
        <dbReference type="Proteomes" id="UP000053447"/>
    </source>
</evidence>
<evidence type="ECO:0000256" key="2">
    <source>
        <dbReference type="SAM" id="Coils"/>
    </source>
</evidence>
<dbReference type="Pfam" id="PF10650">
    <property type="entry name" value="zf-C3H1"/>
    <property type="match status" value="1"/>
</dbReference>
<sequence>MELNELRLAALLSQRKFPLQSSTCISKESNVPKQINGNEQKNDQSMDEKEEGEISDSSVPEKNSTYANNVGRPSLKKMGYINKMPYKKYSRVKNNTTFYSNLYQSIISQNSSNIKLEGKLAVQFLSSQGISFEYLVHLGINKEFLHKIFVEAGLSLPGVETSQKEDNFKEKSNINTDLKDNDKECTKIASKNQDNCIVDHNIKSLNASNLNDNSSKKNQHLDSDSFLQSIRDSIDKKMQMSGNIQKKVSVSHKRKYISTVDSGDERTFVSRKKFGSESAASVVIEFSDDENDENIDNINKDDTTNKSKKFFKVEDIQKDAIKKLKQKEEEIKHMMEIIARLESSKKKKTNPTEDTSYISISNTASIDNGNLPKHDNNQEKDIFKDFDNGQNKATFYEKEQTLQEDLEKVNVQLFQKELLVQKLKNELSEAELSFQKLLQEKSDIEVQLKDARVALDSVDKFKQGMGDELMKDLTDFCSIPKNLTTIMNSKNEISVSSTNALLSNQDNYEKIETSSLFNSEDKIGVVKKGFESSEKTVFLSVKHDEISKNLENNDVVIETKKSNGSFNTLTNTHESFETFNCNEGDLSMNLSVNPQKNVVVNPQELKDTVIDENSFVSYKQYSSPLRIFHAFRFHPYFLSWVKGGFRSRTYSTRSDPNKKLCFFETAGGVCNDDSCKFLHFKDIGQTDDQLLIEMSSLLVGETEEEQQNYRAGLRAIIQALRTSHFQDITKVAQSIINYRRQFLKDESRIVLF</sequence>
<evidence type="ECO:0000313" key="5">
    <source>
        <dbReference type="EMBL" id="KTW30989.1"/>
    </source>
</evidence>
<evidence type="ECO:0000256" key="3">
    <source>
        <dbReference type="SAM" id="MobiDB-lite"/>
    </source>
</evidence>
<dbReference type="VEuPathDB" id="FungiDB:T551_01541"/>
<dbReference type="InterPro" id="IPR019607">
    <property type="entry name" value="Putative_zinc-finger_domain"/>
</dbReference>
<feature type="zinc finger region" description="C3H1-type" evidence="1">
    <location>
        <begin position="655"/>
        <end position="682"/>
    </location>
</feature>
<protein>
    <recommendedName>
        <fullName evidence="4">C3H1-type domain-containing protein</fullName>
    </recommendedName>
</protein>
<dbReference type="PROSITE" id="PS50103">
    <property type="entry name" value="ZF_C3H1"/>
    <property type="match status" value="1"/>
</dbReference>
<dbReference type="AlphaFoldDB" id="A0A0W4ZRI3"/>
<dbReference type="InterPro" id="IPR000571">
    <property type="entry name" value="Znf_CCCH"/>
</dbReference>
<organism evidence="5 6">
    <name type="scientific">Pneumocystis jirovecii (strain RU7)</name>
    <name type="common">Human pneumocystis pneumonia agent</name>
    <dbReference type="NCBI Taxonomy" id="1408657"/>
    <lineage>
        <taxon>Eukaryota</taxon>
        <taxon>Fungi</taxon>
        <taxon>Dikarya</taxon>
        <taxon>Ascomycota</taxon>
        <taxon>Taphrinomycotina</taxon>
        <taxon>Pneumocystomycetes</taxon>
        <taxon>Pneumocystaceae</taxon>
        <taxon>Pneumocystis</taxon>
    </lineage>
</organism>
<feature type="compositionally biased region" description="Polar residues" evidence="3">
    <location>
        <begin position="55"/>
        <end position="68"/>
    </location>
</feature>
<feature type="compositionally biased region" description="Polar residues" evidence="3">
    <location>
        <begin position="28"/>
        <end position="39"/>
    </location>
</feature>
<keyword evidence="1" id="KW-0479">Metal-binding</keyword>
<dbReference type="GO" id="GO:0005634">
    <property type="term" value="C:nucleus"/>
    <property type="evidence" value="ECO:0007669"/>
    <property type="project" value="TreeGrafter"/>
</dbReference>
<dbReference type="PANTHER" id="PTHR21563:SF3">
    <property type="entry name" value="ZINC FINGER C3H1 DOMAIN-CONTAINING PROTEIN"/>
    <property type="match status" value="1"/>
</dbReference>
<keyword evidence="1" id="KW-0862">Zinc</keyword>
<feature type="coiled-coil region" evidence="2">
    <location>
        <begin position="406"/>
        <end position="447"/>
    </location>
</feature>
<evidence type="ECO:0000256" key="1">
    <source>
        <dbReference type="PROSITE-ProRule" id="PRU00723"/>
    </source>
</evidence>
<dbReference type="EMBL" id="LFWA01000006">
    <property type="protein sequence ID" value="KTW30989.1"/>
    <property type="molecule type" value="Genomic_DNA"/>
</dbReference>
<feature type="region of interest" description="Disordered" evidence="3">
    <location>
        <begin position="28"/>
        <end position="70"/>
    </location>
</feature>
<keyword evidence="6" id="KW-1185">Reference proteome</keyword>
<dbReference type="GeneID" id="28940059"/>
<keyword evidence="2" id="KW-0175">Coiled coil</keyword>
<accession>A0A0W4ZRI3</accession>